<dbReference type="EMBL" id="JAUSWM010000001">
    <property type="protein sequence ID" value="MDQ0481759.1"/>
    <property type="molecule type" value="Genomic_DNA"/>
</dbReference>
<sequence>MSSKPLHYDGSKIYSAPSNELQKEPFKMTDEIRKCISCNPYQLPNEK</sequence>
<keyword evidence="2" id="KW-1185">Reference proteome</keyword>
<name>A0ABU0JXF6_9BACL</name>
<dbReference type="Proteomes" id="UP001226720">
    <property type="component" value="Unassembled WGS sequence"/>
</dbReference>
<protein>
    <submittedName>
        <fullName evidence="1">Uncharacterized protein</fullName>
    </submittedName>
</protein>
<comment type="caution">
    <text evidence="1">The sequence shown here is derived from an EMBL/GenBank/DDBJ whole genome shotgun (WGS) entry which is preliminary data.</text>
</comment>
<dbReference type="GeneID" id="301326092"/>
<dbReference type="RefSeq" id="WP_301550784.1">
    <property type="nucleotide sequence ID" value="NZ_JAQRMZ010000002.1"/>
</dbReference>
<gene>
    <name evidence="1" type="ORF">QO000_000712</name>
</gene>
<accession>A0ABU0JXF6</accession>
<reference evidence="1" key="1">
    <citation type="submission" date="2023-07" db="EMBL/GenBank/DDBJ databases">
        <title>Genomic Encyclopedia of Type Strains, Phase IV (KMG-IV): sequencing the most valuable type-strain genomes for metagenomic binning, comparative biology and taxonomic classification.</title>
        <authorList>
            <person name="Goeker M."/>
        </authorList>
    </citation>
    <scope>NUCLEOTIDE SEQUENCE [LARGE SCALE GENOMIC DNA]</scope>
    <source>
        <strain evidence="1">JSM 076093</strain>
    </source>
</reference>
<organism evidence="1 2">
    <name type="scientific">Guptibacillus hwajinpoensis</name>
    <dbReference type="NCBI Taxonomy" id="208199"/>
    <lineage>
        <taxon>Bacteria</taxon>
        <taxon>Bacillati</taxon>
        <taxon>Bacillota</taxon>
        <taxon>Bacilli</taxon>
        <taxon>Bacillales</taxon>
        <taxon>Guptibacillaceae</taxon>
        <taxon>Guptibacillus</taxon>
    </lineage>
</organism>
<proteinExistence type="predicted"/>
<evidence type="ECO:0000313" key="1">
    <source>
        <dbReference type="EMBL" id="MDQ0481759.1"/>
    </source>
</evidence>
<evidence type="ECO:0000313" key="2">
    <source>
        <dbReference type="Proteomes" id="UP001226720"/>
    </source>
</evidence>